<reference evidence="8 9" key="1">
    <citation type="submission" date="2018-05" db="EMBL/GenBank/DDBJ databases">
        <title>Genomic Encyclopedia of Type Strains, Phase IV (KMG-V): Genome sequencing to study the core and pangenomes of soil and plant-associated prokaryotes.</title>
        <authorList>
            <person name="Whitman W."/>
        </authorList>
    </citation>
    <scope>NUCLEOTIDE SEQUENCE [LARGE SCALE GENOMIC DNA]</scope>
    <source>
        <strain evidence="8 9">SCZa-39</strain>
    </source>
</reference>
<name>A0ABX5KFR4_9BURK</name>
<evidence type="ECO:0000256" key="5">
    <source>
        <dbReference type="ARBA" id="ARBA00023136"/>
    </source>
</evidence>
<feature type="transmembrane region" description="Helical" evidence="6">
    <location>
        <begin position="82"/>
        <end position="100"/>
    </location>
</feature>
<keyword evidence="5 6" id="KW-0472">Membrane</keyword>
<feature type="transmembrane region" description="Helical" evidence="6">
    <location>
        <begin position="48"/>
        <end position="70"/>
    </location>
</feature>
<evidence type="ECO:0000256" key="6">
    <source>
        <dbReference type="SAM" id="Phobius"/>
    </source>
</evidence>
<keyword evidence="3 6" id="KW-0812">Transmembrane</keyword>
<dbReference type="InterPro" id="IPR051791">
    <property type="entry name" value="Pra-immunoreactive"/>
</dbReference>
<dbReference type="PANTHER" id="PTHR36115">
    <property type="entry name" value="PROLINE-RICH ANTIGEN HOMOLOG-RELATED"/>
    <property type="match status" value="1"/>
</dbReference>
<keyword evidence="2" id="KW-1003">Cell membrane</keyword>
<keyword evidence="4 6" id="KW-1133">Transmembrane helix</keyword>
<dbReference type="EMBL" id="QEOB01000019">
    <property type="protein sequence ID" value="PVX74682.1"/>
    <property type="molecule type" value="Genomic_DNA"/>
</dbReference>
<dbReference type="Pfam" id="PF06271">
    <property type="entry name" value="RDD"/>
    <property type="match status" value="1"/>
</dbReference>
<evidence type="ECO:0000256" key="2">
    <source>
        <dbReference type="ARBA" id="ARBA00022475"/>
    </source>
</evidence>
<keyword evidence="9" id="KW-1185">Reference proteome</keyword>
<evidence type="ECO:0000256" key="1">
    <source>
        <dbReference type="ARBA" id="ARBA00004651"/>
    </source>
</evidence>
<evidence type="ECO:0000313" key="8">
    <source>
        <dbReference type="EMBL" id="PVX74682.1"/>
    </source>
</evidence>
<organism evidence="8 9">
    <name type="scientific">Paraburkholderia unamae</name>
    <dbReference type="NCBI Taxonomy" id="219649"/>
    <lineage>
        <taxon>Bacteria</taxon>
        <taxon>Pseudomonadati</taxon>
        <taxon>Pseudomonadota</taxon>
        <taxon>Betaproteobacteria</taxon>
        <taxon>Burkholderiales</taxon>
        <taxon>Burkholderiaceae</taxon>
        <taxon>Paraburkholderia</taxon>
    </lineage>
</organism>
<dbReference type="PANTHER" id="PTHR36115:SF10">
    <property type="entry name" value="RDD DOMAIN-CONTAINING PROTEIN"/>
    <property type="match status" value="1"/>
</dbReference>
<gene>
    <name evidence="8" type="ORF">C7402_119113</name>
</gene>
<evidence type="ECO:0000256" key="4">
    <source>
        <dbReference type="ARBA" id="ARBA00022989"/>
    </source>
</evidence>
<accession>A0ABX5KFR4</accession>
<comment type="subcellular location">
    <subcellularLocation>
        <location evidence="1">Cell membrane</location>
        <topology evidence="1">Multi-pass membrane protein</topology>
    </subcellularLocation>
</comment>
<evidence type="ECO:0000259" key="7">
    <source>
        <dbReference type="Pfam" id="PF06271"/>
    </source>
</evidence>
<evidence type="ECO:0000313" key="9">
    <source>
        <dbReference type="Proteomes" id="UP000245712"/>
    </source>
</evidence>
<dbReference type="InterPro" id="IPR010432">
    <property type="entry name" value="RDD"/>
</dbReference>
<sequence>MLGASSSTTRLPTDAIVSESAQAAALPPAAATTPTEAPPVSIRRRLAAFVYESVLLFGVVFAAGLAFSLVMQQRNGYTYHNLMAAWIILVAGVYFVGFWHKGGQTLPMKTWRLRVVGPRGAPPTLARAALRYGAAWLWFLPPLVLHPLLHLTVAHTLALCAAWFALWAASARFARDRQFLHDRIAGTRIVAVTPQRATA</sequence>
<feature type="domain" description="RDD" evidence="7">
    <location>
        <begin position="41"/>
        <end position="186"/>
    </location>
</feature>
<evidence type="ECO:0000256" key="3">
    <source>
        <dbReference type="ARBA" id="ARBA00022692"/>
    </source>
</evidence>
<dbReference type="Proteomes" id="UP000245712">
    <property type="component" value="Unassembled WGS sequence"/>
</dbReference>
<feature type="transmembrane region" description="Helical" evidence="6">
    <location>
        <begin position="148"/>
        <end position="169"/>
    </location>
</feature>
<comment type="caution">
    <text evidence="8">The sequence shown here is derived from an EMBL/GenBank/DDBJ whole genome shotgun (WGS) entry which is preliminary data.</text>
</comment>
<protein>
    <submittedName>
        <fullName evidence="8">RDD family membrane protein YckC</fullName>
    </submittedName>
</protein>
<proteinExistence type="predicted"/>